<reference evidence="4 5" key="1">
    <citation type="submission" date="2017-07" db="EMBL/GenBank/DDBJ databases">
        <title>Draft whole genome sequences of clinical Proprionibacteriaceae strains.</title>
        <authorList>
            <person name="Bernier A.-M."/>
            <person name="Bernard K."/>
            <person name="Domingo M.-C."/>
        </authorList>
    </citation>
    <scope>NUCLEOTIDE SEQUENCE [LARGE SCALE GENOMIC DNA]</scope>
    <source>
        <strain evidence="4 5">NML 030167</strain>
    </source>
</reference>
<evidence type="ECO:0000256" key="2">
    <source>
        <dbReference type="SAM" id="MobiDB-lite"/>
    </source>
</evidence>
<keyword evidence="3" id="KW-1133">Transmembrane helix</keyword>
<feature type="compositionally biased region" description="Low complexity" evidence="2">
    <location>
        <begin position="66"/>
        <end position="79"/>
    </location>
</feature>
<protein>
    <recommendedName>
        <fullName evidence="6">DUF4352 domain-containing protein</fullName>
    </recommendedName>
</protein>
<organism evidence="4 5">
    <name type="scientific">Enemella evansiae</name>
    <dbReference type="NCBI Taxonomy" id="2016499"/>
    <lineage>
        <taxon>Bacteria</taxon>
        <taxon>Bacillati</taxon>
        <taxon>Actinomycetota</taxon>
        <taxon>Actinomycetes</taxon>
        <taxon>Propionibacteriales</taxon>
        <taxon>Propionibacteriaceae</taxon>
        <taxon>Enemella</taxon>
    </lineage>
</organism>
<feature type="transmembrane region" description="Helical" evidence="3">
    <location>
        <begin position="32"/>
        <end position="51"/>
    </location>
</feature>
<keyword evidence="3" id="KW-0812">Transmembrane</keyword>
<feature type="region of interest" description="Disordered" evidence="2">
    <location>
        <begin position="59"/>
        <end position="83"/>
    </location>
</feature>
<dbReference type="Proteomes" id="UP000215896">
    <property type="component" value="Unassembled WGS sequence"/>
</dbReference>
<proteinExistence type="predicted"/>
<evidence type="ECO:0000256" key="3">
    <source>
        <dbReference type="SAM" id="Phobius"/>
    </source>
</evidence>
<accession>A0A255GBA4</accession>
<gene>
    <name evidence="4" type="ORF">CGZ94_14820</name>
</gene>
<keyword evidence="5" id="KW-1185">Reference proteome</keyword>
<keyword evidence="1" id="KW-0732">Signal</keyword>
<comment type="caution">
    <text evidence="4">The sequence shown here is derived from an EMBL/GenBank/DDBJ whole genome shotgun (WGS) entry which is preliminary data.</text>
</comment>
<dbReference type="Gene3D" id="2.60.40.1240">
    <property type="match status" value="1"/>
</dbReference>
<evidence type="ECO:0008006" key="6">
    <source>
        <dbReference type="Google" id="ProtNLM"/>
    </source>
</evidence>
<dbReference type="EMBL" id="NMVO01000015">
    <property type="protein sequence ID" value="OYO11686.1"/>
    <property type="molecule type" value="Genomic_DNA"/>
</dbReference>
<keyword evidence="3" id="KW-0472">Membrane</keyword>
<evidence type="ECO:0000313" key="5">
    <source>
        <dbReference type="Proteomes" id="UP000215896"/>
    </source>
</evidence>
<feature type="region of interest" description="Disordered" evidence="2">
    <location>
        <begin position="1"/>
        <end position="25"/>
    </location>
</feature>
<sequence>MPGDDDYVAEPEHTPGPPPAPAGRVKKFPTPVLVLGAGVLLAALVVLFFFIRMQVTQPTGDVDASPTPTLTPRTGTPAPLQHGSVGQRVTVEGLYGKGTIMVAAAEWSDKGDLPPGEGKQYLNLKLRYDCTEGTMLTSPNYYAVYDTSKNEYLPGIGAGKDPLGDNELKAGQSKEGWVSVEMPPGPALLVISDEGINGLIVTEIPKP</sequence>
<dbReference type="InterPro" id="IPR029050">
    <property type="entry name" value="Immunoprotect_excell_Ig-like"/>
</dbReference>
<accession>A0A4R6LNE5</accession>
<dbReference type="AlphaFoldDB" id="A0A255GBA4"/>
<name>A0A255GBA4_9ACTN</name>
<evidence type="ECO:0000313" key="4">
    <source>
        <dbReference type="EMBL" id="OYO11686.1"/>
    </source>
</evidence>
<evidence type="ECO:0000256" key="1">
    <source>
        <dbReference type="ARBA" id="ARBA00022729"/>
    </source>
</evidence>